<protein>
    <submittedName>
        <fullName evidence="1">Uncharacterized protein</fullName>
    </submittedName>
</protein>
<dbReference type="EMBL" id="JAEFBK010000009">
    <property type="protein sequence ID" value="KAG7568430.1"/>
    <property type="molecule type" value="Genomic_DNA"/>
</dbReference>
<comment type="caution">
    <text evidence="1">The sequence shown here is derived from an EMBL/GenBank/DDBJ whole genome shotgun (WGS) entry which is preliminary data.</text>
</comment>
<gene>
    <name evidence="1" type="ORF">ISN45_Aa04g012470</name>
</gene>
<name>A0A8T2A711_9BRAS</name>
<dbReference type="Proteomes" id="UP000694240">
    <property type="component" value="Chromosome 9"/>
</dbReference>
<dbReference type="AlphaFoldDB" id="A0A8T2A711"/>
<accession>A0A8T2A711</accession>
<sequence length="68" mass="7910">MYDAEGGRDAVFVQIRDDHPSGKFGMLRFGTTSTTTLVVKRTREVMLFERYMEENGTWTTHDFAFNIQ</sequence>
<organism evidence="1 2">
    <name type="scientific">Arabidopsis thaliana x Arabidopsis arenosa</name>
    <dbReference type="NCBI Taxonomy" id="1240361"/>
    <lineage>
        <taxon>Eukaryota</taxon>
        <taxon>Viridiplantae</taxon>
        <taxon>Streptophyta</taxon>
        <taxon>Embryophyta</taxon>
        <taxon>Tracheophyta</taxon>
        <taxon>Spermatophyta</taxon>
        <taxon>Magnoliopsida</taxon>
        <taxon>eudicotyledons</taxon>
        <taxon>Gunneridae</taxon>
        <taxon>Pentapetalae</taxon>
        <taxon>rosids</taxon>
        <taxon>malvids</taxon>
        <taxon>Brassicales</taxon>
        <taxon>Brassicaceae</taxon>
        <taxon>Camelineae</taxon>
        <taxon>Arabidopsis</taxon>
    </lineage>
</organism>
<evidence type="ECO:0000313" key="1">
    <source>
        <dbReference type="EMBL" id="KAG7568430.1"/>
    </source>
</evidence>
<evidence type="ECO:0000313" key="2">
    <source>
        <dbReference type="Proteomes" id="UP000694240"/>
    </source>
</evidence>
<keyword evidence="2" id="KW-1185">Reference proteome</keyword>
<proteinExistence type="predicted"/>
<reference evidence="1 2" key="1">
    <citation type="submission" date="2020-12" db="EMBL/GenBank/DDBJ databases">
        <title>Concerted genomic and epigenomic changes stabilize Arabidopsis allopolyploids.</title>
        <authorList>
            <person name="Chen Z."/>
        </authorList>
    </citation>
    <scope>NUCLEOTIDE SEQUENCE [LARGE SCALE GENOMIC DNA]</scope>
    <source>
        <strain evidence="1">Allo738</strain>
        <tissue evidence="1">Leaf</tissue>
    </source>
</reference>